<dbReference type="EMBL" id="BLAX01000001">
    <property type="protein sequence ID" value="GET34695.1"/>
    <property type="molecule type" value="Genomic_DNA"/>
</dbReference>
<dbReference type="PANTHER" id="PTHR43701">
    <property type="entry name" value="MEMBRANE TRANSPORTER PROTEIN MJ0441-RELATED"/>
    <property type="match status" value="1"/>
</dbReference>
<feature type="transmembrane region" description="Helical" evidence="5">
    <location>
        <begin position="176"/>
        <end position="196"/>
    </location>
</feature>
<feature type="transmembrane region" description="Helical" evidence="5">
    <location>
        <begin position="74"/>
        <end position="92"/>
    </location>
</feature>
<dbReference type="RefSeq" id="WP_025865783.1">
    <property type="nucleotide sequence ID" value="NZ_BLAX01000001.1"/>
</dbReference>
<organism evidence="6 7">
    <name type="scientific">Prolixibacter bellariivorans</name>
    <dbReference type="NCBI Taxonomy" id="314319"/>
    <lineage>
        <taxon>Bacteria</taxon>
        <taxon>Pseudomonadati</taxon>
        <taxon>Bacteroidota</taxon>
        <taxon>Bacteroidia</taxon>
        <taxon>Marinilabiliales</taxon>
        <taxon>Prolixibacteraceae</taxon>
        <taxon>Prolixibacter</taxon>
    </lineage>
</organism>
<evidence type="ECO:0000256" key="2">
    <source>
        <dbReference type="ARBA" id="ARBA00022692"/>
    </source>
</evidence>
<protein>
    <recommendedName>
        <fullName evidence="5">Probable membrane transporter protein</fullName>
    </recommendedName>
</protein>
<comment type="subcellular location">
    <subcellularLocation>
        <location evidence="5">Cell membrane</location>
        <topology evidence="5">Multi-pass membrane protein</topology>
    </subcellularLocation>
    <subcellularLocation>
        <location evidence="1">Membrane</location>
        <topology evidence="1">Multi-pass membrane protein</topology>
    </subcellularLocation>
</comment>
<feature type="transmembrane region" description="Helical" evidence="5">
    <location>
        <begin position="44"/>
        <end position="62"/>
    </location>
</feature>
<dbReference type="InterPro" id="IPR051598">
    <property type="entry name" value="TSUP/Inactive_protease-like"/>
</dbReference>
<dbReference type="Proteomes" id="UP000391834">
    <property type="component" value="Unassembled WGS sequence"/>
</dbReference>
<dbReference type="GO" id="GO:0005886">
    <property type="term" value="C:plasma membrane"/>
    <property type="evidence" value="ECO:0007669"/>
    <property type="project" value="UniProtKB-SubCell"/>
</dbReference>
<evidence type="ECO:0000256" key="4">
    <source>
        <dbReference type="ARBA" id="ARBA00023136"/>
    </source>
</evidence>
<reference evidence="6 7" key="1">
    <citation type="submission" date="2019-10" db="EMBL/GenBank/DDBJ databases">
        <title>Prolixibacter strains distinguished by the presence of nitrate reductase genes were adept at nitrate-dependent anaerobic corrosion of metallic iron and carbon steel.</title>
        <authorList>
            <person name="Iino T."/>
            <person name="Shono N."/>
            <person name="Ito K."/>
            <person name="Nakamura R."/>
            <person name="Sueoka K."/>
            <person name="Harayama S."/>
            <person name="Ohkuma M."/>
        </authorList>
    </citation>
    <scope>NUCLEOTIDE SEQUENCE [LARGE SCALE GENOMIC DNA]</scope>
    <source>
        <strain evidence="6 7">JCM 13498</strain>
    </source>
</reference>
<evidence type="ECO:0000256" key="3">
    <source>
        <dbReference type="ARBA" id="ARBA00022989"/>
    </source>
</evidence>
<comment type="similarity">
    <text evidence="5">Belongs to the 4-toluene sulfonate uptake permease (TSUP) (TC 2.A.102) family.</text>
</comment>
<keyword evidence="5" id="KW-1003">Cell membrane</keyword>
<dbReference type="Pfam" id="PF01925">
    <property type="entry name" value="TauE"/>
    <property type="match status" value="1"/>
</dbReference>
<feature type="transmembrane region" description="Helical" evidence="5">
    <location>
        <begin position="203"/>
        <end position="222"/>
    </location>
</feature>
<comment type="caution">
    <text evidence="6">The sequence shown here is derived from an EMBL/GenBank/DDBJ whole genome shotgun (WGS) entry which is preliminary data.</text>
</comment>
<feature type="transmembrane region" description="Helical" evidence="5">
    <location>
        <begin position="98"/>
        <end position="117"/>
    </location>
</feature>
<dbReference type="AlphaFoldDB" id="A0A5M4B3F5"/>
<evidence type="ECO:0000313" key="7">
    <source>
        <dbReference type="Proteomes" id="UP000391834"/>
    </source>
</evidence>
<keyword evidence="7" id="KW-1185">Reference proteome</keyword>
<accession>A0A5M4B3F5</accession>
<keyword evidence="4 5" id="KW-0472">Membrane</keyword>
<feature type="transmembrane region" description="Helical" evidence="5">
    <location>
        <begin position="234"/>
        <end position="253"/>
    </location>
</feature>
<proteinExistence type="inferred from homology"/>
<gene>
    <name evidence="6" type="ORF">PbJCM13498_35580</name>
</gene>
<dbReference type="PANTHER" id="PTHR43701:SF2">
    <property type="entry name" value="MEMBRANE TRANSPORTER PROTEIN YJNA-RELATED"/>
    <property type="match status" value="1"/>
</dbReference>
<feature type="transmembrane region" description="Helical" evidence="5">
    <location>
        <begin position="138"/>
        <end position="164"/>
    </location>
</feature>
<dbReference type="InterPro" id="IPR002781">
    <property type="entry name" value="TM_pro_TauE-like"/>
</dbReference>
<dbReference type="OrthoDB" id="8559161at2"/>
<keyword evidence="3 5" id="KW-1133">Transmembrane helix</keyword>
<evidence type="ECO:0000256" key="1">
    <source>
        <dbReference type="ARBA" id="ARBA00004141"/>
    </source>
</evidence>
<sequence>MILPYLYALLSGLLSGGALGMTGGGGSILAVPLLVYLVGQDVHLAIGTSLIAVGVTSLISSVSYMRQSLVKFRIAFLMAAPGLVSTYLGALLNKQFKGPVLLLFFSLLMIFIGYLMTRKKKNQTDDSAEPGKINYTRIVVLGFITGFASGFFGVGGGFLLVPALYLGARLKMKEAIATSLFIIFLFGTFGLASYLIQGREVNLLMSAVFVVGGSLGGIIGAWYAKRLNQARLRYIFSIFIILIGIGIFAQNLLELI</sequence>
<evidence type="ECO:0000256" key="5">
    <source>
        <dbReference type="RuleBase" id="RU363041"/>
    </source>
</evidence>
<evidence type="ECO:0000313" key="6">
    <source>
        <dbReference type="EMBL" id="GET34695.1"/>
    </source>
</evidence>
<name>A0A5M4B3F5_9BACT</name>
<keyword evidence="2 5" id="KW-0812">Transmembrane</keyword>